<feature type="domain" description="Methionyl/Valyl/Leucyl/Isoleucyl-tRNA synthetase anticodon-binding" evidence="15">
    <location>
        <begin position="626"/>
        <end position="770"/>
    </location>
</feature>
<dbReference type="Gene3D" id="3.90.740.10">
    <property type="entry name" value="Valyl/Leucyl/Isoleucyl-tRNA synthetase, editing domain"/>
    <property type="match status" value="1"/>
</dbReference>
<dbReference type="SUPFAM" id="SSF47323">
    <property type="entry name" value="Anticodon-binding domain of a subclass of class I aminoacyl-tRNA synthetases"/>
    <property type="match status" value="1"/>
</dbReference>
<dbReference type="EMBL" id="NEXC01000019">
    <property type="protein sequence ID" value="PSN83597.1"/>
    <property type="molecule type" value="Genomic_DNA"/>
</dbReference>
<dbReference type="GO" id="GO:0006438">
    <property type="term" value="P:valyl-tRNA aminoacylation"/>
    <property type="evidence" value="ECO:0007669"/>
    <property type="project" value="UniProtKB-UniRule"/>
</dbReference>
<accession>A0A2R6AB78</accession>
<keyword evidence="3" id="KW-0963">Cytoplasm</keyword>
<evidence type="ECO:0000256" key="10">
    <source>
        <dbReference type="ARBA" id="ARBA00047552"/>
    </source>
</evidence>
<evidence type="ECO:0000313" key="16">
    <source>
        <dbReference type="EMBL" id="PSN83597.1"/>
    </source>
</evidence>
<dbReference type="GO" id="GO:0002161">
    <property type="term" value="F:aminoacyl-tRNA deacylase activity"/>
    <property type="evidence" value="ECO:0007669"/>
    <property type="project" value="InterPro"/>
</dbReference>
<dbReference type="GO" id="GO:0005829">
    <property type="term" value="C:cytosol"/>
    <property type="evidence" value="ECO:0007669"/>
    <property type="project" value="TreeGrafter"/>
</dbReference>
<dbReference type="Proteomes" id="UP000240880">
    <property type="component" value="Unassembled WGS sequence"/>
</dbReference>
<name>A0A2R6AB78_9ARCH</name>
<dbReference type="GO" id="GO:0005524">
    <property type="term" value="F:ATP binding"/>
    <property type="evidence" value="ECO:0007669"/>
    <property type="project" value="UniProtKB-KW"/>
</dbReference>
<keyword evidence="6" id="KW-0067">ATP-binding</keyword>
<protein>
    <recommendedName>
        <fullName evidence="9 13">Valine--tRNA ligase</fullName>
        <ecNumber evidence="2 13">6.1.1.9</ecNumber>
    </recommendedName>
</protein>
<evidence type="ECO:0000256" key="7">
    <source>
        <dbReference type="ARBA" id="ARBA00022917"/>
    </source>
</evidence>
<dbReference type="NCBIfam" id="NF009687">
    <property type="entry name" value="PRK13208.1"/>
    <property type="match status" value="1"/>
</dbReference>
<dbReference type="AlphaFoldDB" id="A0A2R6AB78"/>
<comment type="function">
    <text evidence="11">Catalyzes the attachment of valine to tRNA(Val). As ValRS can inadvertently accommodate and process structurally similar amino acids such as threonine, to avoid such errors, it has a 'posttransfer' editing activity that hydrolyzes mischarged Thr-tRNA(Val) in a tRNA-dependent manner.</text>
</comment>
<evidence type="ECO:0000256" key="2">
    <source>
        <dbReference type="ARBA" id="ARBA00013169"/>
    </source>
</evidence>
<evidence type="ECO:0000256" key="4">
    <source>
        <dbReference type="ARBA" id="ARBA00022598"/>
    </source>
</evidence>
<evidence type="ECO:0000256" key="9">
    <source>
        <dbReference type="ARBA" id="ARBA00024407"/>
    </source>
</evidence>
<dbReference type="InterPro" id="IPR009080">
    <property type="entry name" value="tRNAsynth_Ia_anticodon-bd"/>
</dbReference>
<dbReference type="GO" id="GO:0004832">
    <property type="term" value="F:valine-tRNA ligase activity"/>
    <property type="evidence" value="ECO:0007669"/>
    <property type="project" value="UniProtKB-UniRule"/>
</dbReference>
<dbReference type="Pfam" id="PF08264">
    <property type="entry name" value="Anticodon_1"/>
    <property type="match status" value="1"/>
</dbReference>
<comment type="similarity">
    <text evidence="12">Belongs to the class-I aminoacyl-tRNA synthetase family. ValS type 2 subfamily.</text>
</comment>
<evidence type="ECO:0000256" key="6">
    <source>
        <dbReference type="ARBA" id="ARBA00022840"/>
    </source>
</evidence>
<dbReference type="InterPro" id="IPR002300">
    <property type="entry name" value="aa-tRNA-synth_Ia"/>
</dbReference>
<organism evidence="16 17">
    <name type="scientific">Candidatus Marsarchaeota G1 archaeon OSP_D</name>
    <dbReference type="NCBI Taxonomy" id="1978155"/>
    <lineage>
        <taxon>Archaea</taxon>
        <taxon>Candidatus Marsarchaeota</taxon>
        <taxon>Candidatus Marsarchaeota group 1</taxon>
    </lineage>
</organism>
<comment type="subcellular location">
    <subcellularLocation>
        <location evidence="1">Cytoplasm</location>
    </subcellularLocation>
</comment>
<dbReference type="InterPro" id="IPR009008">
    <property type="entry name" value="Val/Leu/Ile-tRNA-synth_edit"/>
</dbReference>
<dbReference type="PRINTS" id="PR00986">
    <property type="entry name" value="TRNASYNTHVAL"/>
</dbReference>
<evidence type="ECO:0000256" key="13">
    <source>
        <dbReference type="NCBIfam" id="TIGR00422"/>
    </source>
</evidence>
<dbReference type="PANTHER" id="PTHR11946">
    <property type="entry name" value="VALYL-TRNA SYNTHETASES"/>
    <property type="match status" value="1"/>
</dbReference>
<reference evidence="16 17" key="1">
    <citation type="submission" date="2017-04" db="EMBL/GenBank/DDBJ databases">
        <title>Novel microbial lineages endemic to geothermal iron-oxide mats fill important gaps in the evolutionary history of Archaea.</title>
        <authorList>
            <person name="Jay Z.J."/>
            <person name="Beam J.P."/>
            <person name="Dlakic M."/>
            <person name="Rusch D.B."/>
            <person name="Kozubal M.A."/>
            <person name="Inskeep W.P."/>
        </authorList>
    </citation>
    <scope>NUCLEOTIDE SEQUENCE [LARGE SCALE GENOMIC DNA]</scope>
    <source>
        <strain evidence="16">OSP_D</strain>
    </source>
</reference>
<dbReference type="SUPFAM" id="SSF50677">
    <property type="entry name" value="ValRS/IleRS/LeuRS editing domain"/>
    <property type="match status" value="1"/>
</dbReference>
<dbReference type="InterPro" id="IPR013155">
    <property type="entry name" value="M/V/L/I-tRNA-synth_anticd-bd"/>
</dbReference>
<dbReference type="NCBIfam" id="TIGR00422">
    <property type="entry name" value="valS"/>
    <property type="match status" value="1"/>
</dbReference>
<dbReference type="PANTHER" id="PTHR11946:SF93">
    <property type="entry name" value="VALINE--TRNA LIGASE, CHLOROPLASTIC_MITOCHONDRIAL 2"/>
    <property type="match status" value="1"/>
</dbReference>
<comment type="caution">
    <text evidence="16">The sequence shown here is derived from an EMBL/GenBank/DDBJ whole genome shotgun (WGS) entry which is preliminary data.</text>
</comment>
<dbReference type="InterPro" id="IPR002303">
    <property type="entry name" value="Valyl-tRNA_ligase"/>
</dbReference>
<dbReference type="Gene3D" id="1.10.730.10">
    <property type="entry name" value="Isoleucyl-tRNA Synthetase, Domain 1"/>
    <property type="match status" value="1"/>
</dbReference>
<dbReference type="CDD" id="cd07962">
    <property type="entry name" value="Anticodon_Ia_Val"/>
    <property type="match status" value="1"/>
</dbReference>
<keyword evidence="4 16" id="KW-0436">Ligase</keyword>
<dbReference type="InterPro" id="IPR014729">
    <property type="entry name" value="Rossmann-like_a/b/a_fold"/>
</dbReference>
<evidence type="ECO:0000256" key="12">
    <source>
        <dbReference type="ARBA" id="ARBA00061452"/>
    </source>
</evidence>
<dbReference type="SUPFAM" id="SSF52374">
    <property type="entry name" value="Nucleotidylyl transferase"/>
    <property type="match status" value="1"/>
</dbReference>
<dbReference type="FunFam" id="3.40.50.620:FF:000192">
    <property type="entry name" value="Valine--tRNA ligase"/>
    <property type="match status" value="1"/>
</dbReference>
<dbReference type="Gene3D" id="3.40.50.620">
    <property type="entry name" value="HUPs"/>
    <property type="match status" value="2"/>
</dbReference>
<evidence type="ECO:0000256" key="5">
    <source>
        <dbReference type="ARBA" id="ARBA00022741"/>
    </source>
</evidence>
<keyword evidence="7" id="KW-0648">Protein biosynthesis</keyword>
<evidence type="ECO:0000256" key="1">
    <source>
        <dbReference type="ARBA" id="ARBA00004496"/>
    </source>
</evidence>
<evidence type="ECO:0000313" key="17">
    <source>
        <dbReference type="Proteomes" id="UP000240880"/>
    </source>
</evidence>
<sequence length="813" mass="94253">MLRCYGLSGWKLSHESIPKNYDPNAQEPKWEEFWLSKEVYERVYKLKRDGRPIFFIDTPPPFTSGDLHVGQGYWVSIADTIARYKRMRGYDVLIPQGWDTHGLPTELKVENKLGISRNNRELFEKSCVEWTLKMISIMKADMIRLGYRPDWEGFEYSTHTESYLKAVQLSLIDMYEKGYVYLDTFPVIWCPKCETAIAQAETGYQEEDGFLYTVKFELEESGCISIATTRPELIPACQAIAVNPKDERYTRFVGKKVRVPYTQKSVPIIQDEDVDKEFGTGAVMVCSYGDEMDIKWIKRHALGSEQIIDEKGRFTKPEFLYGKSVKSARETIVQKLKNDGLLLDERAIKHKVLIHAERSDCRSPLEFLEKTQVMIRLKQSLDKIREIADNMLFYPEFMRNKLKDWLSSIEWDWIVSRQRVFGTPLPFYHCKACNALLPVPKELLPFDPRKQPPPFNKCVNCSSYDLEPLTDVCDGWIDSSITPLFVAGYFNGDKALFEQAYPASIRLQGQEIIRTWLFYTIFRCNAIAGKPPFKAAVVHGWVLDLEGRKMSKSLGGAALVRQVISQYGADSLRYTLLTFPIGFDFEYAHELVRKGKLFMQKIWSAYRFTAPYVRDVSDNIELSPVDHWILSELKTTIESVTRSFDRYEFSEGLSKFYDFFWHDFCDEYLEAIKFRLASEKQDDAAVFTLNKVAWCALRLLAPVMPHLAEEIYQRFFKRTLISIHEATWPDPQEVRFDQKSAELGEMTIKVIKEARRVKVAQRIPLSQPLNKLMVSLPPDLEEVKTQKHVIKAVIRANEVEFSDGKELSVEIKV</sequence>
<dbReference type="Pfam" id="PF00133">
    <property type="entry name" value="tRNA-synt_1"/>
    <property type="match status" value="1"/>
</dbReference>
<feature type="domain" description="Aminoacyl-tRNA synthetase class Ia" evidence="14">
    <location>
        <begin position="30"/>
        <end position="582"/>
    </location>
</feature>
<keyword evidence="8" id="KW-0030">Aminoacyl-tRNA synthetase</keyword>
<comment type="catalytic activity">
    <reaction evidence="10">
        <text>tRNA(Val) + L-valine + ATP = L-valyl-tRNA(Val) + AMP + diphosphate</text>
        <dbReference type="Rhea" id="RHEA:10704"/>
        <dbReference type="Rhea" id="RHEA-COMP:9672"/>
        <dbReference type="Rhea" id="RHEA-COMP:9708"/>
        <dbReference type="ChEBI" id="CHEBI:30616"/>
        <dbReference type="ChEBI" id="CHEBI:33019"/>
        <dbReference type="ChEBI" id="CHEBI:57762"/>
        <dbReference type="ChEBI" id="CHEBI:78442"/>
        <dbReference type="ChEBI" id="CHEBI:78537"/>
        <dbReference type="ChEBI" id="CHEBI:456215"/>
        <dbReference type="EC" id="6.1.1.9"/>
    </reaction>
</comment>
<keyword evidence="5" id="KW-0547">Nucleotide-binding</keyword>
<evidence type="ECO:0000256" key="11">
    <source>
        <dbReference type="ARBA" id="ARBA00055630"/>
    </source>
</evidence>
<evidence type="ECO:0000256" key="3">
    <source>
        <dbReference type="ARBA" id="ARBA00022490"/>
    </source>
</evidence>
<gene>
    <name evidence="16" type="ORF">B9Q01_04105</name>
</gene>
<evidence type="ECO:0000259" key="14">
    <source>
        <dbReference type="Pfam" id="PF00133"/>
    </source>
</evidence>
<evidence type="ECO:0000259" key="15">
    <source>
        <dbReference type="Pfam" id="PF08264"/>
    </source>
</evidence>
<evidence type="ECO:0000256" key="8">
    <source>
        <dbReference type="ARBA" id="ARBA00023146"/>
    </source>
</evidence>
<proteinExistence type="inferred from homology"/>
<dbReference type="EC" id="6.1.1.9" evidence="2 13"/>
<dbReference type="InterPro" id="IPR033705">
    <property type="entry name" value="Anticodon_Ia_Val"/>
</dbReference>